<keyword evidence="2" id="KW-0812">Transmembrane</keyword>
<dbReference type="AlphaFoldDB" id="A0A7W8VD08"/>
<evidence type="ECO:0000313" key="3">
    <source>
        <dbReference type="EMBL" id="MBB5431530.1"/>
    </source>
</evidence>
<feature type="transmembrane region" description="Helical" evidence="2">
    <location>
        <begin position="574"/>
        <end position="592"/>
    </location>
</feature>
<organism evidence="3 4">
    <name type="scientific">Nocardiopsis composta</name>
    <dbReference type="NCBI Taxonomy" id="157465"/>
    <lineage>
        <taxon>Bacteria</taxon>
        <taxon>Bacillati</taxon>
        <taxon>Actinomycetota</taxon>
        <taxon>Actinomycetes</taxon>
        <taxon>Streptosporangiales</taxon>
        <taxon>Nocardiopsidaceae</taxon>
        <taxon>Nocardiopsis</taxon>
    </lineage>
</organism>
<keyword evidence="4" id="KW-1185">Reference proteome</keyword>
<name>A0A7W8VD08_9ACTN</name>
<dbReference type="RefSeq" id="WP_184391231.1">
    <property type="nucleotide sequence ID" value="NZ_BAAAJD010000086.1"/>
</dbReference>
<dbReference type="EMBL" id="JACHDB010000001">
    <property type="protein sequence ID" value="MBB5431530.1"/>
    <property type="molecule type" value="Genomic_DNA"/>
</dbReference>
<sequence length="598" mass="67090">MSENSDLELLRRFEPVLKYTAGELFFPTDVRRYVESCSLWIEEDGKEREVVPAGELTLERLARSEREWPGRYSHLRFVQEASLRAEARRFRRTARPVIPKHGRLAAVGVLGRMLDVLVKLSLLIRGAVPGGVAAAAATRYRDRVDDGGASYYGRVVREGGYIILQYWFFYAMNDWRSIYGGVNDHEADWEKVTVYVVEEDDGSVRPVWLGASSHEYRGDDLRRSWDDPSLHLQGEHPVVFPGAGSHSHQLLPGDYLIQVDPAVLRGVMRVWRSVTRRLFPSGDSTRHGIGVPFVDYARGDGITVGPGGDREWTPQIIDDTTPWVRGFRGLWGRDTRDFFDGERAPSGPRYERDGTVRRSWADPLEWVGLQKVSPGDGAARAQLRAHIADLQERIRTADAEITAGRDRLRRLSAARMVLKRSAYSRQRADEHARDIAAAERELAETYRERALTVDELETHREALASDRPVVPGPTDHLRAPHLPFTTGKHRTSRFLGVWATLSTPLLIIALGATLLLLKGTYMIPAMLGVVLVFAGVDAFARRKFVSFITGLAILVVAVAVIVGIYLAFAANWRIAILVPTALIVVVLLVVNIRDLIRK</sequence>
<evidence type="ECO:0000313" key="4">
    <source>
        <dbReference type="Proteomes" id="UP000572635"/>
    </source>
</evidence>
<gene>
    <name evidence="3" type="ORF">HDA36_001614</name>
</gene>
<protein>
    <submittedName>
        <fullName evidence="3">Uncharacterized protein</fullName>
    </submittedName>
</protein>
<evidence type="ECO:0000256" key="2">
    <source>
        <dbReference type="SAM" id="Phobius"/>
    </source>
</evidence>
<keyword evidence="2" id="KW-1133">Transmembrane helix</keyword>
<keyword evidence="2" id="KW-0472">Membrane</keyword>
<accession>A0A7W8VD08</accession>
<feature type="transmembrane region" description="Helical" evidence="2">
    <location>
        <begin position="521"/>
        <end position="540"/>
    </location>
</feature>
<keyword evidence="1" id="KW-0175">Coiled coil</keyword>
<feature type="transmembrane region" description="Helical" evidence="2">
    <location>
        <begin position="547"/>
        <end position="568"/>
    </location>
</feature>
<comment type="caution">
    <text evidence="3">The sequence shown here is derived from an EMBL/GenBank/DDBJ whole genome shotgun (WGS) entry which is preliminary data.</text>
</comment>
<evidence type="ECO:0000256" key="1">
    <source>
        <dbReference type="SAM" id="Coils"/>
    </source>
</evidence>
<reference evidence="3 4" key="1">
    <citation type="submission" date="2020-08" db="EMBL/GenBank/DDBJ databases">
        <title>Sequencing the genomes of 1000 actinobacteria strains.</title>
        <authorList>
            <person name="Klenk H.-P."/>
        </authorList>
    </citation>
    <scope>NUCLEOTIDE SEQUENCE [LARGE SCALE GENOMIC DNA]</scope>
    <source>
        <strain evidence="3 4">DSM 44551</strain>
    </source>
</reference>
<proteinExistence type="predicted"/>
<feature type="transmembrane region" description="Helical" evidence="2">
    <location>
        <begin position="494"/>
        <end position="515"/>
    </location>
</feature>
<feature type="coiled-coil region" evidence="1">
    <location>
        <begin position="380"/>
        <end position="448"/>
    </location>
</feature>
<dbReference type="Proteomes" id="UP000572635">
    <property type="component" value="Unassembled WGS sequence"/>
</dbReference>